<feature type="transmembrane region" description="Helical" evidence="1">
    <location>
        <begin position="203"/>
        <end position="223"/>
    </location>
</feature>
<keyword evidence="1" id="KW-0812">Transmembrane</keyword>
<dbReference type="HOGENOM" id="CLU_1168171_0_0_1"/>
<reference evidence="2" key="3">
    <citation type="submission" date="2025-09" db="UniProtKB">
        <authorList>
            <consortium name="Ensembl"/>
        </authorList>
    </citation>
    <scope>IDENTIFICATION</scope>
</reference>
<dbReference type="Ensembl" id="ENSCSAVT00000005983.1">
    <property type="protein sequence ID" value="ENSCSAVP00000005908.1"/>
    <property type="gene ID" value="ENSCSAVG00000003528.1"/>
</dbReference>
<keyword evidence="1" id="KW-0472">Membrane</keyword>
<protein>
    <submittedName>
        <fullName evidence="2">Uncharacterized protein</fullName>
    </submittedName>
</protein>
<proteinExistence type="predicted"/>
<reference evidence="2" key="2">
    <citation type="submission" date="2025-08" db="UniProtKB">
        <authorList>
            <consortium name="Ensembl"/>
        </authorList>
    </citation>
    <scope>IDENTIFICATION</scope>
</reference>
<keyword evidence="1" id="KW-1133">Transmembrane helix</keyword>
<feature type="transmembrane region" description="Helical" evidence="1">
    <location>
        <begin position="26"/>
        <end position="48"/>
    </location>
</feature>
<sequence length="238" mass="26516">MEAKQRGMEGESRIARKRLKRQLVNWMIRIATAVALLTSLVVLLLAFGRLKYRPHAVMQEQIKVSIQVLPEVRYHYEFESIDIYNGGSLRATRHRRSSDIIPRHPMSVDVNADVTGSWPNGLTTGGIYSIENEIAVSTTVGGDDVMMTLDDAMKHGNGTVFERTKAFCEASISDGYNATHNASEGGHGKHDACKTERDSGLPALWTILYIFVVLFLFIALAIICDDFFVPSLEAISER</sequence>
<keyword evidence="3" id="KW-1185">Reference proteome</keyword>
<dbReference type="STRING" id="51511.ENSCSAVP00000005908"/>
<accession>H2YKQ6</accession>
<dbReference type="AlphaFoldDB" id="H2YKQ6"/>
<name>H2YKQ6_CIOSA</name>
<evidence type="ECO:0000313" key="3">
    <source>
        <dbReference type="Proteomes" id="UP000007875"/>
    </source>
</evidence>
<dbReference type="Proteomes" id="UP000007875">
    <property type="component" value="Unassembled WGS sequence"/>
</dbReference>
<dbReference type="InParanoid" id="H2YKQ6"/>
<evidence type="ECO:0000256" key="1">
    <source>
        <dbReference type="SAM" id="Phobius"/>
    </source>
</evidence>
<reference evidence="3" key="1">
    <citation type="submission" date="2003-08" db="EMBL/GenBank/DDBJ databases">
        <authorList>
            <person name="Birren B."/>
            <person name="Nusbaum C."/>
            <person name="Abebe A."/>
            <person name="Abouelleil A."/>
            <person name="Adekoya E."/>
            <person name="Ait-zahra M."/>
            <person name="Allen N."/>
            <person name="Allen T."/>
            <person name="An P."/>
            <person name="Anderson M."/>
            <person name="Anderson S."/>
            <person name="Arachchi H."/>
            <person name="Armbruster J."/>
            <person name="Bachantsang P."/>
            <person name="Baldwin J."/>
            <person name="Barry A."/>
            <person name="Bayul T."/>
            <person name="Blitshsteyn B."/>
            <person name="Bloom T."/>
            <person name="Blye J."/>
            <person name="Boguslavskiy L."/>
            <person name="Borowsky M."/>
            <person name="Boukhgalter B."/>
            <person name="Brunache A."/>
            <person name="Butler J."/>
            <person name="Calixte N."/>
            <person name="Calvo S."/>
            <person name="Camarata J."/>
            <person name="Campo K."/>
            <person name="Chang J."/>
            <person name="Cheshatsang Y."/>
            <person name="Citroen M."/>
            <person name="Collymore A."/>
            <person name="Considine T."/>
            <person name="Cook A."/>
            <person name="Cooke P."/>
            <person name="Corum B."/>
            <person name="Cuomo C."/>
            <person name="David R."/>
            <person name="Dawoe T."/>
            <person name="Degray S."/>
            <person name="Dodge S."/>
            <person name="Dooley K."/>
            <person name="Dorje P."/>
            <person name="Dorjee K."/>
            <person name="Dorris L."/>
            <person name="Duffey N."/>
            <person name="Dupes A."/>
            <person name="Elkins T."/>
            <person name="Engels R."/>
            <person name="Erickson J."/>
            <person name="Farina A."/>
            <person name="Faro S."/>
            <person name="Ferreira P."/>
            <person name="Fischer H."/>
            <person name="Fitzgerald M."/>
            <person name="Foley K."/>
            <person name="Gage D."/>
            <person name="Galagan J."/>
            <person name="Gearin G."/>
            <person name="Gnerre S."/>
            <person name="Gnirke A."/>
            <person name="Goyette A."/>
            <person name="Graham J."/>
            <person name="Grandbois E."/>
            <person name="Gyaltsen K."/>
            <person name="Hafez N."/>
            <person name="Hagopian D."/>
            <person name="Hagos B."/>
            <person name="Hall J."/>
            <person name="Hatcher B."/>
            <person name="Heller A."/>
            <person name="Higgins H."/>
            <person name="Honan T."/>
            <person name="Horn A."/>
            <person name="Houde N."/>
            <person name="Hughes L."/>
            <person name="Hulme W."/>
            <person name="Husby E."/>
            <person name="Iliev I."/>
            <person name="Jaffe D."/>
            <person name="Jones C."/>
            <person name="Kamal M."/>
            <person name="Kamat A."/>
            <person name="Kamvysselis M."/>
            <person name="Karlsson E."/>
            <person name="Kells C."/>
            <person name="Kieu A."/>
            <person name="Kisner P."/>
            <person name="Kodira C."/>
            <person name="Kulbokas E."/>
            <person name="Labutti K."/>
            <person name="Lama D."/>
            <person name="Landers T."/>
            <person name="Leger J."/>
            <person name="Levine S."/>
            <person name="Lewis D."/>
            <person name="Lewis T."/>
            <person name="Lindblad-toh K."/>
            <person name="Liu X."/>
            <person name="Lokyitsang T."/>
            <person name="Lokyitsang Y."/>
            <person name="Lucien O."/>
            <person name="Lui A."/>
            <person name="Ma L.J."/>
            <person name="Mabbitt R."/>
            <person name="Macdonald J."/>
            <person name="Maclean C."/>
            <person name="Major J."/>
            <person name="Manning J."/>
            <person name="Marabella R."/>
            <person name="Maru K."/>
            <person name="Matthews C."/>
            <person name="Mauceli E."/>
            <person name="Mccarthy M."/>
            <person name="Mcdonough S."/>
            <person name="Mcghee T."/>
            <person name="Meldrim J."/>
            <person name="Meneus L."/>
            <person name="Mesirov J."/>
            <person name="Mihalev A."/>
            <person name="Mihova T."/>
            <person name="Mikkelsen T."/>
            <person name="Mlenga V."/>
            <person name="Moru K."/>
            <person name="Mozes J."/>
            <person name="Mulrain L."/>
            <person name="Munson G."/>
            <person name="Naylor J."/>
            <person name="Newes C."/>
            <person name="Nguyen C."/>
            <person name="Nguyen N."/>
            <person name="Nguyen T."/>
            <person name="Nicol R."/>
            <person name="Nielsen C."/>
            <person name="Nizzari M."/>
            <person name="Norbu C."/>
            <person name="Norbu N."/>
            <person name="O'donnell P."/>
            <person name="Okoawo O."/>
            <person name="O'leary S."/>
            <person name="Omotosho B."/>
            <person name="O'neill K."/>
            <person name="Osman S."/>
            <person name="Parker S."/>
            <person name="Perrin D."/>
            <person name="Phunkhang P."/>
            <person name="Piqani B."/>
            <person name="Purcell S."/>
            <person name="Rachupka T."/>
            <person name="Ramasamy U."/>
            <person name="Rameau R."/>
            <person name="Ray V."/>
            <person name="Raymond C."/>
            <person name="Retta R."/>
            <person name="Richardson S."/>
            <person name="Rise C."/>
            <person name="Rodriguez J."/>
            <person name="Rogers J."/>
            <person name="Rogov P."/>
            <person name="Rutman M."/>
            <person name="Schupbach R."/>
            <person name="Seaman C."/>
            <person name="Settipalli S."/>
            <person name="Sharpe T."/>
            <person name="Sheridan J."/>
            <person name="Sherpa N."/>
            <person name="Shi J."/>
            <person name="Smirnov S."/>
            <person name="Smith C."/>
            <person name="Sougnez C."/>
            <person name="Spencer B."/>
            <person name="Stalker J."/>
            <person name="Stange-thomann N."/>
            <person name="Stavropoulos S."/>
            <person name="Stetson K."/>
            <person name="Stone C."/>
            <person name="Stone S."/>
            <person name="Stubbs M."/>
            <person name="Talamas J."/>
            <person name="Tchuinga P."/>
            <person name="Tenzing P."/>
            <person name="Tesfaye S."/>
            <person name="Theodore J."/>
            <person name="Thoulutsang Y."/>
            <person name="Topham K."/>
            <person name="Towey S."/>
            <person name="Tsamla T."/>
            <person name="Tsomo N."/>
            <person name="Vallee D."/>
            <person name="Vassiliev H."/>
            <person name="Venkataraman V."/>
            <person name="Vinson J."/>
            <person name="Vo A."/>
            <person name="Wade C."/>
            <person name="Wang S."/>
            <person name="Wangchuk T."/>
            <person name="Wangdi T."/>
            <person name="Whittaker C."/>
            <person name="Wilkinson J."/>
            <person name="Wu Y."/>
            <person name="Wyman D."/>
            <person name="Yadav S."/>
            <person name="Yang S."/>
            <person name="Yang X."/>
            <person name="Yeager S."/>
            <person name="Yee E."/>
            <person name="Young G."/>
            <person name="Zainoun J."/>
            <person name="Zembeck L."/>
            <person name="Zimmer A."/>
            <person name="Zody M."/>
            <person name="Lander E."/>
        </authorList>
    </citation>
    <scope>NUCLEOTIDE SEQUENCE [LARGE SCALE GENOMIC DNA]</scope>
</reference>
<organism evidence="2 3">
    <name type="scientific">Ciona savignyi</name>
    <name type="common">Pacific transparent sea squirt</name>
    <dbReference type="NCBI Taxonomy" id="51511"/>
    <lineage>
        <taxon>Eukaryota</taxon>
        <taxon>Metazoa</taxon>
        <taxon>Chordata</taxon>
        <taxon>Tunicata</taxon>
        <taxon>Ascidiacea</taxon>
        <taxon>Phlebobranchia</taxon>
        <taxon>Cionidae</taxon>
        <taxon>Ciona</taxon>
    </lineage>
</organism>
<evidence type="ECO:0000313" key="2">
    <source>
        <dbReference type="Ensembl" id="ENSCSAVP00000005908.1"/>
    </source>
</evidence>